<gene>
    <name evidence="9" type="primary">Piso0_003126</name>
    <name evidence="8" type="ORF">GNLVRS01_PISO0G05462g</name>
    <name evidence="9" type="ORF">GNLVRS01_PISO0H05463g</name>
</gene>
<feature type="transmembrane region" description="Helical" evidence="7">
    <location>
        <begin position="325"/>
        <end position="343"/>
    </location>
</feature>
<sequence length="482" mass="52481">MSRRNSDVELGDVGHEEKATLETDYRSGLICIVVAIVTWMIGLEVANSTLKGEEYNKPWMFSFFVGTSFSLLLLPEAFEAISKFTARLSGKITGKIQNSDAETEPLMATAAAAYGSGTSCGHSKPGMSGSEMMVLAAQISTIYYIYNVFVMGCLQYTSASSSAVLGTTTSIYTLMMETFFRLDRFTWKKVVCIGMAMLGVTMIYKTDMGQENSDNKFVPKNPSLGNILAVCGAFMYAVYLVLTKIKCSDAKRAPNNRVLFGCVGICSFPLGVVSLCVVHILGIETLEAPPTMSTFLSLLVNGVFSVISDYATILAALYTSPLITSLSLTSSIPITICIDYILLTVSGNGDHHSKGALYFVGVISIILSVVALNFSVIADNKKVERCVNRVSEIVDNSILSPIISPISSPKPREANNILNLGADKQYFNIQKYAIKNNSAREKLLDYPRTGLDDFALDSATLKSARYIHDDLFSPLRAIRSIE</sequence>
<evidence type="ECO:0000256" key="7">
    <source>
        <dbReference type="SAM" id="Phobius"/>
    </source>
</evidence>
<dbReference type="InterPro" id="IPR037185">
    <property type="entry name" value="EmrE-like"/>
</dbReference>
<dbReference type="EMBL" id="FO082052">
    <property type="protein sequence ID" value="CCE80794.1"/>
    <property type="molecule type" value="Genomic_DNA"/>
</dbReference>
<comment type="subcellular location">
    <subcellularLocation>
        <location evidence="1">Membrane</location>
        <topology evidence="1">Multi-pass membrane protein</topology>
    </subcellularLocation>
</comment>
<feature type="transmembrane region" description="Helical" evidence="7">
    <location>
        <begin position="295"/>
        <end position="318"/>
    </location>
</feature>
<organism evidence="9 10">
    <name type="scientific">Pichia sorbitophila (strain ATCC MYA-4447 / BCRC 22081 / CBS 7064 / NBRC 10061 / NRRL Y-12695)</name>
    <name type="common">Hybrid yeast</name>
    <dbReference type="NCBI Taxonomy" id="559304"/>
    <lineage>
        <taxon>Eukaryota</taxon>
        <taxon>Fungi</taxon>
        <taxon>Dikarya</taxon>
        <taxon>Ascomycota</taxon>
        <taxon>Saccharomycotina</taxon>
        <taxon>Pichiomycetes</taxon>
        <taxon>Debaryomycetaceae</taxon>
        <taxon>Millerozyma</taxon>
    </lineage>
</organism>
<dbReference type="Proteomes" id="UP000005222">
    <property type="component" value="Chromosome G"/>
</dbReference>
<feature type="transmembrane region" description="Helical" evidence="7">
    <location>
        <begin position="59"/>
        <end position="78"/>
    </location>
</feature>
<name>G8YH92_PICSO</name>
<dbReference type="GO" id="GO:0022857">
    <property type="term" value="F:transmembrane transporter activity"/>
    <property type="evidence" value="ECO:0007669"/>
    <property type="project" value="InterPro"/>
</dbReference>
<accession>G8YH92</accession>
<dbReference type="Proteomes" id="UP000005222">
    <property type="component" value="Chromosome H"/>
</dbReference>
<evidence type="ECO:0000256" key="1">
    <source>
        <dbReference type="ARBA" id="ARBA00004141"/>
    </source>
</evidence>
<dbReference type="InParanoid" id="G8YH92"/>
<feature type="transmembrane region" description="Helical" evidence="7">
    <location>
        <begin position="355"/>
        <end position="376"/>
    </location>
</feature>
<evidence type="ECO:0000313" key="9">
    <source>
        <dbReference type="EMBL" id="CCE80794.1"/>
    </source>
</evidence>
<dbReference type="Pfam" id="PF06027">
    <property type="entry name" value="SLC35F"/>
    <property type="match status" value="1"/>
</dbReference>
<keyword evidence="10" id="KW-1185">Reference proteome</keyword>
<keyword evidence="3" id="KW-0813">Transport</keyword>
<keyword evidence="4 7" id="KW-0812">Transmembrane</keyword>
<keyword evidence="6 7" id="KW-0472">Membrane</keyword>
<dbReference type="AlphaFoldDB" id="G8YH92"/>
<evidence type="ECO:0000256" key="5">
    <source>
        <dbReference type="ARBA" id="ARBA00022989"/>
    </source>
</evidence>
<reference evidence="10" key="2">
    <citation type="journal article" date="2012" name="G3 (Bethesda)">
        <title>Pichia sorbitophila, an interspecies yeast hybrid reveals early steps of genome resolution following polyploidization.</title>
        <authorList>
            <person name="Leh Louis V."/>
            <person name="Despons L."/>
            <person name="Friedrich A."/>
            <person name="Martin T."/>
            <person name="Durrens P."/>
            <person name="Casaregola S."/>
            <person name="Neuveglise C."/>
            <person name="Fairhead C."/>
            <person name="Marck C."/>
            <person name="Cruz J.A."/>
            <person name="Straub M.L."/>
            <person name="Kugler V."/>
            <person name="Sacerdot C."/>
            <person name="Uzunov Z."/>
            <person name="Thierry A."/>
            <person name="Weiss S."/>
            <person name="Bleykasten C."/>
            <person name="De Montigny J."/>
            <person name="Jacques N."/>
            <person name="Jung P."/>
            <person name="Lemaire M."/>
            <person name="Mallet S."/>
            <person name="Morel G."/>
            <person name="Richard G.F."/>
            <person name="Sarkar A."/>
            <person name="Savel G."/>
            <person name="Schacherer J."/>
            <person name="Seret M.L."/>
            <person name="Talla E."/>
            <person name="Samson G."/>
            <person name="Jubin C."/>
            <person name="Poulain J."/>
            <person name="Vacherie B."/>
            <person name="Barbe V."/>
            <person name="Pelletier E."/>
            <person name="Sherman D.J."/>
            <person name="Westhof E."/>
            <person name="Weissenbach J."/>
            <person name="Baret P.V."/>
            <person name="Wincker P."/>
            <person name="Gaillardin C."/>
            <person name="Dujon B."/>
            <person name="Souciet J.L."/>
        </authorList>
    </citation>
    <scope>NUCLEOTIDE SEQUENCE [LARGE SCALE GENOMIC DNA]</scope>
    <source>
        <strain evidence="10">ATCC MYA-4447 / BCRC 22081 / CBS 7064 / NBRC 10061 / NRRL Y-12695</strain>
    </source>
</reference>
<dbReference type="SUPFAM" id="SSF103481">
    <property type="entry name" value="Multidrug resistance efflux transporter EmrE"/>
    <property type="match status" value="1"/>
</dbReference>
<feature type="transmembrane region" description="Helical" evidence="7">
    <location>
        <begin position="187"/>
        <end position="204"/>
    </location>
</feature>
<evidence type="ECO:0000256" key="3">
    <source>
        <dbReference type="ARBA" id="ARBA00022448"/>
    </source>
</evidence>
<feature type="transmembrane region" description="Helical" evidence="7">
    <location>
        <begin position="258"/>
        <end position="283"/>
    </location>
</feature>
<dbReference type="OrthoDB" id="1436450at2759"/>
<reference evidence="9" key="1">
    <citation type="submission" date="2011-10" db="EMBL/GenBank/DDBJ databases">
        <authorList>
            <person name="Genoscope - CEA"/>
        </authorList>
    </citation>
    <scope>NUCLEOTIDE SEQUENCE</scope>
</reference>
<feature type="transmembrane region" description="Helical" evidence="7">
    <location>
        <begin position="28"/>
        <end position="47"/>
    </location>
</feature>
<evidence type="ECO:0000256" key="4">
    <source>
        <dbReference type="ARBA" id="ARBA00022692"/>
    </source>
</evidence>
<dbReference type="InterPro" id="IPR009262">
    <property type="entry name" value="SLC35_F1/F2/F6"/>
</dbReference>
<evidence type="ECO:0000256" key="6">
    <source>
        <dbReference type="ARBA" id="ARBA00023136"/>
    </source>
</evidence>
<dbReference type="EMBL" id="FO082053">
    <property type="protein sequence ID" value="CCE80029.1"/>
    <property type="molecule type" value="Genomic_DNA"/>
</dbReference>
<evidence type="ECO:0000256" key="2">
    <source>
        <dbReference type="ARBA" id="ARBA00007863"/>
    </source>
</evidence>
<dbReference type="STRING" id="559304.G8YH92"/>
<dbReference type="PANTHER" id="PTHR23051:SF0">
    <property type="entry name" value="SOLUTE CARRIER FAMILY 35 MEMBER F5"/>
    <property type="match status" value="1"/>
</dbReference>
<dbReference type="eggNOG" id="KOG2765">
    <property type="taxonomic scope" value="Eukaryota"/>
</dbReference>
<evidence type="ECO:0000313" key="8">
    <source>
        <dbReference type="EMBL" id="CCE80029.1"/>
    </source>
</evidence>
<protein>
    <submittedName>
        <fullName evidence="9">Piso0_003126 protein</fullName>
    </submittedName>
</protein>
<feature type="transmembrane region" description="Helical" evidence="7">
    <location>
        <begin position="224"/>
        <end position="242"/>
    </location>
</feature>
<proteinExistence type="inferred from homology"/>
<dbReference type="PANTHER" id="PTHR23051">
    <property type="entry name" value="SOLUTE CARRIER FAMILY 35, MEMBER F5"/>
    <property type="match status" value="1"/>
</dbReference>
<evidence type="ECO:0000313" key="10">
    <source>
        <dbReference type="Proteomes" id="UP000005222"/>
    </source>
</evidence>
<dbReference type="GO" id="GO:0000329">
    <property type="term" value="C:fungal-type vacuole membrane"/>
    <property type="evidence" value="ECO:0007669"/>
    <property type="project" value="TreeGrafter"/>
</dbReference>
<comment type="similarity">
    <text evidence="2">Belongs to the SLC35F solute transporter family.</text>
</comment>
<dbReference type="HOGENOM" id="CLU_026578_1_1_1"/>
<keyword evidence="5 7" id="KW-1133">Transmembrane helix</keyword>